<dbReference type="InterPro" id="IPR010960">
    <property type="entry name" value="Flavocytochrome_c"/>
</dbReference>
<dbReference type="InterPro" id="IPR036188">
    <property type="entry name" value="FAD/NAD-bd_sf"/>
</dbReference>
<dbReference type="Gene3D" id="3.90.700.10">
    <property type="entry name" value="Succinate dehydrogenase/fumarate reductase flavoprotein, catalytic domain"/>
    <property type="match status" value="1"/>
</dbReference>
<dbReference type="SMART" id="SM00900">
    <property type="entry name" value="FMN_bind"/>
    <property type="match status" value="1"/>
</dbReference>
<dbReference type="Gene3D" id="3.50.50.60">
    <property type="entry name" value="FAD/NAD(P)-binding domain"/>
    <property type="match status" value="2"/>
</dbReference>
<evidence type="ECO:0000256" key="2">
    <source>
        <dbReference type="ARBA" id="ARBA00013137"/>
    </source>
</evidence>
<evidence type="ECO:0000313" key="11">
    <source>
        <dbReference type="Proteomes" id="UP000677218"/>
    </source>
</evidence>
<dbReference type="AlphaFoldDB" id="A0A916VH45"/>
<gene>
    <name evidence="10" type="ORF">LCB40_05210</name>
</gene>
<evidence type="ECO:0000256" key="5">
    <source>
        <dbReference type="ARBA" id="ARBA00022827"/>
    </source>
</evidence>
<evidence type="ECO:0000256" key="3">
    <source>
        <dbReference type="ARBA" id="ARBA00015872"/>
    </source>
</evidence>
<comment type="similarity">
    <text evidence="1 8">Belongs to the FAD-dependent oxidoreductase 2 family. FRD/SDH subfamily.</text>
</comment>
<organism evidence="10 11">
    <name type="scientific">Lactobacillus corticis</name>
    <dbReference type="NCBI Taxonomy" id="2201249"/>
    <lineage>
        <taxon>Bacteria</taxon>
        <taxon>Bacillati</taxon>
        <taxon>Bacillota</taxon>
        <taxon>Bacilli</taxon>
        <taxon>Lactobacillales</taxon>
        <taxon>Lactobacillaceae</taxon>
        <taxon>Lactobacillus</taxon>
    </lineage>
</organism>
<accession>A0A916VH45</accession>
<keyword evidence="6 8" id="KW-0560">Oxidoreductase</keyword>
<dbReference type="EC" id="1.3.99.33" evidence="2 8"/>
<comment type="cofactor">
    <cofactor evidence="8">
        <name>FAD</name>
        <dbReference type="ChEBI" id="CHEBI:57692"/>
    </cofactor>
    <text evidence="8">Binds 1 FAD per subunit.</text>
</comment>
<dbReference type="Proteomes" id="UP000677218">
    <property type="component" value="Unassembled WGS sequence"/>
</dbReference>
<dbReference type="SUPFAM" id="SSF51905">
    <property type="entry name" value="FAD/NAD(P)-binding domain"/>
    <property type="match status" value="1"/>
</dbReference>
<dbReference type="GO" id="GO:0010181">
    <property type="term" value="F:FMN binding"/>
    <property type="evidence" value="ECO:0007669"/>
    <property type="project" value="InterPro"/>
</dbReference>
<dbReference type="GO" id="GO:0033765">
    <property type="term" value="F:steroid dehydrogenase activity, acting on the CH-CH group of donors"/>
    <property type="evidence" value="ECO:0007669"/>
    <property type="project" value="UniProtKB-ARBA"/>
</dbReference>
<dbReference type="RefSeq" id="WP_212780340.1">
    <property type="nucleotide sequence ID" value="NZ_BMAY01000003.1"/>
</dbReference>
<evidence type="ECO:0000259" key="9">
    <source>
        <dbReference type="SMART" id="SM00900"/>
    </source>
</evidence>
<comment type="caution">
    <text evidence="10">The sequence shown here is derived from an EMBL/GenBank/DDBJ whole genome shotgun (WGS) entry which is preliminary data.</text>
</comment>
<dbReference type="PANTHER" id="PTHR43400">
    <property type="entry name" value="FUMARATE REDUCTASE"/>
    <property type="match status" value="1"/>
</dbReference>
<evidence type="ECO:0000313" key="10">
    <source>
        <dbReference type="EMBL" id="GFZ26641.1"/>
    </source>
</evidence>
<dbReference type="InterPro" id="IPR003953">
    <property type="entry name" value="FAD-dep_OxRdtase_2_FAD-bd"/>
</dbReference>
<feature type="domain" description="FMN-binding" evidence="9">
    <location>
        <begin position="12"/>
        <end position="87"/>
    </location>
</feature>
<dbReference type="EMBL" id="BMAY01000003">
    <property type="protein sequence ID" value="GFZ26641.1"/>
    <property type="molecule type" value="Genomic_DNA"/>
</dbReference>
<comment type="catalytic activity">
    <reaction evidence="7 8">
        <text>dihydrourocanate + A = urocanate + AH2</text>
        <dbReference type="Rhea" id="RHEA:36059"/>
        <dbReference type="ChEBI" id="CHEBI:13193"/>
        <dbReference type="ChEBI" id="CHEBI:17499"/>
        <dbReference type="ChEBI" id="CHEBI:27247"/>
        <dbReference type="ChEBI" id="CHEBI:72991"/>
        <dbReference type="EC" id="1.3.99.33"/>
    </reaction>
</comment>
<keyword evidence="5 8" id="KW-0274">FAD</keyword>
<evidence type="ECO:0000256" key="7">
    <source>
        <dbReference type="ARBA" id="ARBA00049922"/>
    </source>
</evidence>
<sequence>MKAGIYSVKAKGHGSSLMPMKVTVSQDRIEKIAVDASGETAGIAGKVFAEIPQTIIDHQTLNVDAISGATISSHGLINGVAEAIDLAGGNSSEWKKRPKPAKEQSHNREITTDVVIVGAGGAGLAAAAHSLELGRKVTVLEKFPQIGGNTTRAGGPMNAAEPDWQKQFKALPGEKETLKALADTPINQIDAEYQDDFKKLREQINAYLEADRNYLFDSTLLHEIQTYLGGKRTDLKGHEIHGNYALVHKLVTNVLDSVNWLKKLGVKFDDAEVTMPVGAIWRRGHKPVEPMGYAYISVLGEWVKNHGGEILTDTRVKHLIIEDGQVCGVKAETTDGSLITVHAASVILTSGGFGANTKMVQKYNTYWEKIDDDIATSNSPAITGDGIGLGQEAGAALVGMGFIQLMPVSDPVNGELFTGLQTPPENYIMVNQAGKRFVNEYAERDILARAAIKNGGLFYLIADDKIKETAYNTTQESLDQQVKAGTLYRDDTLAGLAQQLGMDPAVLEETIKKYNSYVDAGHDPEFGKSVFNLKCEVAPFYATPRRPAIHHTMGGLKIDPQAHVINTDGQIIKGLYAAGEVAGGLHAGNRLGGNSLADIFTFGRIAAQTAEKEAPQVDAASSASLHE</sequence>
<dbReference type="InterPro" id="IPR007329">
    <property type="entry name" value="FMN-bd"/>
</dbReference>
<dbReference type="Pfam" id="PF04205">
    <property type="entry name" value="FMN_bind"/>
    <property type="match status" value="1"/>
</dbReference>
<dbReference type="GO" id="GO:0016020">
    <property type="term" value="C:membrane"/>
    <property type="evidence" value="ECO:0007669"/>
    <property type="project" value="InterPro"/>
</dbReference>
<protein>
    <recommendedName>
        <fullName evidence="3 8">Urocanate reductase</fullName>
        <ecNumber evidence="2 8">1.3.99.33</ecNumber>
    </recommendedName>
</protein>
<dbReference type="Gene3D" id="3.90.1010.20">
    <property type="match status" value="1"/>
</dbReference>
<dbReference type="Pfam" id="PF00890">
    <property type="entry name" value="FAD_binding_2"/>
    <property type="match status" value="1"/>
</dbReference>
<evidence type="ECO:0000256" key="6">
    <source>
        <dbReference type="ARBA" id="ARBA00023002"/>
    </source>
</evidence>
<dbReference type="SUPFAM" id="SSF56425">
    <property type="entry name" value="Succinate dehydrogenase/fumarate reductase flavoprotein, catalytic domain"/>
    <property type="match status" value="1"/>
</dbReference>
<reference evidence="10" key="1">
    <citation type="submission" date="2020-08" db="EMBL/GenBank/DDBJ databases">
        <title>Taxonomic study for Lactobacillus species isolated from hardwood bark.</title>
        <authorList>
            <person name="Tohno M."/>
            <person name="Tanizawa Y."/>
        </authorList>
    </citation>
    <scope>NUCLEOTIDE SEQUENCE</scope>
    <source>
        <strain evidence="10">B40</strain>
    </source>
</reference>
<evidence type="ECO:0000256" key="8">
    <source>
        <dbReference type="RuleBase" id="RU366062"/>
    </source>
</evidence>
<keyword evidence="4 8" id="KW-0285">Flavoprotein</keyword>
<comment type="cofactor">
    <cofactor evidence="8">
        <name>FMN</name>
        <dbReference type="ChEBI" id="CHEBI:58210"/>
    </cofactor>
    <text evidence="8">Binds 1 or 2 FMN covalently per subunit.</text>
</comment>
<proteinExistence type="inferred from homology"/>
<keyword evidence="11" id="KW-1185">Reference proteome</keyword>
<dbReference type="NCBIfam" id="TIGR01813">
    <property type="entry name" value="flavo_cyto_c"/>
    <property type="match status" value="1"/>
</dbReference>
<dbReference type="InterPro" id="IPR050315">
    <property type="entry name" value="FAD-oxidoreductase_2"/>
</dbReference>
<dbReference type="PANTHER" id="PTHR43400:SF7">
    <property type="entry name" value="FAD-DEPENDENT OXIDOREDUCTASE 2 FAD BINDING DOMAIN-CONTAINING PROTEIN"/>
    <property type="match status" value="1"/>
</dbReference>
<dbReference type="InterPro" id="IPR027477">
    <property type="entry name" value="Succ_DH/fumarate_Rdtase_cat_sf"/>
</dbReference>
<evidence type="ECO:0000256" key="1">
    <source>
        <dbReference type="ARBA" id="ARBA00008040"/>
    </source>
</evidence>
<name>A0A916VH45_9LACO</name>
<evidence type="ECO:0000256" key="4">
    <source>
        <dbReference type="ARBA" id="ARBA00022630"/>
    </source>
</evidence>